<dbReference type="InterPro" id="IPR029016">
    <property type="entry name" value="GAF-like_dom_sf"/>
</dbReference>
<comment type="caution">
    <text evidence="4">The sequence shown here is derived from an EMBL/GenBank/DDBJ whole genome shotgun (WGS) entry which is preliminary data.</text>
</comment>
<evidence type="ECO:0000259" key="1">
    <source>
        <dbReference type="PROSITE" id="PS50112"/>
    </source>
</evidence>
<protein>
    <recommendedName>
        <fullName evidence="6">Diguanylate cyclase</fullName>
    </recommendedName>
</protein>
<reference evidence="4" key="2">
    <citation type="submission" date="2023-01" db="EMBL/GenBank/DDBJ databases">
        <authorList>
            <person name="Sun Q."/>
            <person name="Evtushenko L."/>
        </authorList>
    </citation>
    <scope>NUCLEOTIDE SEQUENCE</scope>
    <source>
        <strain evidence="4">VKM Ac-1401</strain>
    </source>
</reference>
<dbReference type="CDD" id="cd01949">
    <property type="entry name" value="GGDEF"/>
    <property type="match status" value="1"/>
</dbReference>
<dbReference type="FunFam" id="3.30.70.270:FF:000001">
    <property type="entry name" value="Diguanylate cyclase domain protein"/>
    <property type="match status" value="1"/>
</dbReference>
<evidence type="ECO:0000259" key="2">
    <source>
        <dbReference type="PROSITE" id="PS50113"/>
    </source>
</evidence>
<dbReference type="InterPro" id="IPR043128">
    <property type="entry name" value="Rev_trsase/Diguanyl_cyclase"/>
</dbReference>
<dbReference type="NCBIfam" id="TIGR00229">
    <property type="entry name" value="sensory_box"/>
    <property type="match status" value="1"/>
</dbReference>
<dbReference type="InterPro" id="IPR052155">
    <property type="entry name" value="Biofilm_reg_signaling"/>
</dbReference>
<dbReference type="InterPro" id="IPR003018">
    <property type="entry name" value="GAF"/>
</dbReference>
<dbReference type="Gene3D" id="3.30.70.270">
    <property type="match status" value="1"/>
</dbReference>
<dbReference type="SUPFAM" id="SSF55785">
    <property type="entry name" value="PYP-like sensor domain (PAS domain)"/>
    <property type="match status" value="1"/>
</dbReference>
<dbReference type="Proteomes" id="UP001142372">
    <property type="component" value="Unassembled WGS sequence"/>
</dbReference>
<dbReference type="Gene3D" id="3.30.450.40">
    <property type="match status" value="1"/>
</dbReference>
<dbReference type="SUPFAM" id="SSF55781">
    <property type="entry name" value="GAF domain-like"/>
    <property type="match status" value="1"/>
</dbReference>
<feature type="domain" description="PAC" evidence="2">
    <location>
        <begin position="83"/>
        <end position="135"/>
    </location>
</feature>
<dbReference type="PANTHER" id="PTHR44757">
    <property type="entry name" value="DIGUANYLATE CYCLASE DGCP"/>
    <property type="match status" value="1"/>
</dbReference>
<dbReference type="PANTHER" id="PTHR44757:SF2">
    <property type="entry name" value="BIOFILM ARCHITECTURE MAINTENANCE PROTEIN MBAA"/>
    <property type="match status" value="1"/>
</dbReference>
<organism evidence="4 5">
    <name type="scientific">Leifsonia poae</name>
    <dbReference type="NCBI Taxonomy" id="110933"/>
    <lineage>
        <taxon>Bacteria</taxon>
        <taxon>Bacillati</taxon>
        <taxon>Actinomycetota</taxon>
        <taxon>Actinomycetes</taxon>
        <taxon>Micrococcales</taxon>
        <taxon>Microbacteriaceae</taxon>
        <taxon>Leifsonia</taxon>
    </lineage>
</organism>
<feature type="domain" description="PAS" evidence="1">
    <location>
        <begin position="9"/>
        <end position="57"/>
    </location>
</feature>
<dbReference type="Pfam" id="PF13426">
    <property type="entry name" value="PAS_9"/>
    <property type="match status" value="1"/>
</dbReference>
<dbReference type="PROSITE" id="PS50887">
    <property type="entry name" value="GGDEF"/>
    <property type="match status" value="1"/>
</dbReference>
<dbReference type="Pfam" id="PF01590">
    <property type="entry name" value="GAF"/>
    <property type="match status" value="1"/>
</dbReference>
<dbReference type="Gene3D" id="3.30.450.20">
    <property type="entry name" value="PAS domain"/>
    <property type="match status" value="1"/>
</dbReference>
<reference evidence="4" key="1">
    <citation type="journal article" date="2014" name="Int. J. Syst. Evol. Microbiol.">
        <title>Complete genome sequence of Corynebacterium casei LMG S-19264T (=DSM 44701T), isolated from a smear-ripened cheese.</title>
        <authorList>
            <consortium name="US DOE Joint Genome Institute (JGI-PGF)"/>
            <person name="Walter F."/>
            <person name="Albersmeier A."/>
            <person name="Kalinowski J."/>
            <person name="Ruckert C."/>
        </authorList>
    </citation>
    <scope>NUCLEOTIDE SEQUENCE</scope>
    <source>
        <strain evidence="4">VKM Ac-1401</strain>
    </source>
</reference>
<dbReference type="InterPro" id="IPR000014">
    <property type="entry name" value="PAS"/>
</dbReference>
<dbReference type="InterPro" id="IPR035965">
    <property type="entry name" value="PAS-like_dom_sf"/>
</dbReference>
<evidence type="ECO:0000313" key="4">
    <source>
        <dbReference type="EMBL" id="GLJ75970.1"/>
    </source>
</evidence>
<dbReference type="InterPro" id="IPR029787">
    <property type="entry name" value="Nucleotide_cyclase"/>
</dbReference>
<dbReference type="PROSITE" id="PS50112">
    <property type="entry name" value="PAS"/>
    <property type="match status" value="1"/>
</dbReference>
<sequence length="468" mass="49350">MTIPDAGSASATAASLYDLAPCGLITTAPDGTLTHVNDTFLAWTGYTADAVIGRRFLSLLDGGGKLFHETRYLPSLRLRGEVREIALNIVAADGTVLPALLNSTAEIDEHGSQVAVHSALFDTTERQDYERQLLAARRSAEASALRLRALQNASAAFGAARDDSELAAAIAASAADAFSAARVAVTLTDDAGGFERAAGDGPVAALASLIDDAETELAAGEVLIVQRAEAPADVAAELERTRVETATVVGLVDGGTAIGMLSCFHARVRDVDAVQIELHQALARQASQALIRIRLQKELEAIAHFDPLTGLANRNVLRSHIADVMRRGGAAQQPMALVFLDLDGFKAINDEVDHSAGDDVLRAVADRLRASVRRADVVGRYGGDEFIVVCENTDETAAAAVAERIRVALTEPLASPLLPHGLTASIGAAVHLPSDPPQLVAIDVFRIADRAMYHSKRSGKDRVTVLTV</sequence>
<dbReference type="SMART" id="SM00091">
    <property type="entry name" value="PAS"/>
    <property type="match status" value="1"/>
</dbReference>
<dbReference type="InterPro" id="IPR000160">
    <property type="entry name" value="GGDEF_dom"/>
</dbReference>
<gene>
    <name evidence="4" type="ORF">GCM10017584_15440</name>
</gene>
<dbReference type="RefSeq" id="WP_271176646.1">
    <property type="nucleotide sequence ID" value="NZ_BAAAJO010000005.1"/>
</dbReference>
<dbReference type="PROSITE" id="PS50113">
    <property type="entry name" value="PAC"/>
    <property type="match status" value="1"/>
</dbReference>
<name>A0A9W6H9C5_9MICO</name>
<dbReference type="NCBIfam" id="TIGR00254">
    <property type="entry name" value="GGDEF"/>
    <property type="match status" value="1"/>
</dbReference>
<feature type="domain" description="GGDEF" evidence="3">
    <location>
        <begin position="333"/>
        <end position="468"/>
    </location>
</feature>
<proteinExistence type="predicted"/>
<evidence type="ECO:0008006" key="6">
    <source>
        <dbReference type="Google" id="ProtNLM"/>
    </source>
</evidence>
<evidence type="ECO:0000313" key="5">
    <source>
        <dbReference type="Proteomes" id="UP001142372"/>
    </source>
</evidence>
<dbReference type="EMBL" id="BSEN01000006">
    <property type="protein sequence ID" value="GLJ75970.1"/>
    <property type="molecule type" value="Genomic_DNA"/>
</dbReference>
<dbReference type="SMART" id="SM00065">
    <property type="entry name" value="GAF"/>
    <property type="match status" value="1"/>
</dbReference>
<keyword evidence="5" id="KW-1185">Reference proteome</keyword>
<evidence type="ECO:0000259" key="3">
    <source>
        <dbReference type="PROSITE" id="PS50887"/>
    </source>
</evidence>
<dbReference type="SMART" id="SM00267">
    <property type="entry name" value="GGDEF"/>
    <property type="match status" value="1"/>
</dbReference>
<dbReference type="AlphaFoldDB" id="A0A9W6H9C5"/>
<dbReference type="SUPFAM" id="SSF55073">
    <property type="entry name" value="Nucleotide cyclase"/>
    <property type="match status" value="1"/>
</dbReference>
<dbReference type="CDD" id="cd00130">
    <property type="entry name" value="PAS"/>
    <property type="match status" value="1"/>
</dbReference>
<dbReference type="Pfam" id="PF00990">
    <property type="entry name" value="GGDEF"/>
    <property type="match status" value="1"/>
</dbReference>
<accession>A0A9W6H9C5</accession>
<dbReference type="InterPro" id="IPR000700">
    <property type="entry name" value="PAS-assoc_C"/>
</dbReference>